<evidence type="ECO:0008006" key="6">
    <source>
        <dbReference type="Google" id="ProtNLM"/>
    </source>
</evidence>
<feature type="domain" description="DUF4378" evidence="3">
    <location>
        <begin position="762"/>
        <end position="921"/>
    </location>
</feature>
<feature type="compositionally biased region" description="Basic and acidic residues" evidence="1">
    <location>
        <begin position="70"/>
        <end position="79"/>
    </location>
</feature>
<sequence>MRGVQDRKQKKKQDLQVLAPFPGCLGRMINMFDLSNGVVATKMLTEKAHRDGKDRGNAFKMAIGSFSSQIEDKKRDSQPRKQSPTKRLSSPTKRSGDMAVKMLMEQDMWKEGMSGEEPLNVVARLMGLNDAAVHQSDLKSGKRSNKEYRSGSFNENSRSLRPKKESKGHQNQKVGTHIEPCSGFSDQTLRMNSSRNKYQGKEPSCEKRMTLVREKFAEAKRLATDEKLLHTKEFQEALQFLSSNKDLFLKFLDEPNPLISNNNYEFQPVTPPSETKQITILKPSDSIKRNGSTLVGRQLYLDGDESEGNRCRRHQSSNVSPANSTFSEPTRIVVLKPGLAKSHEPKILRSPSSSSTAADSEDDSMLAVDETVPSSRRLAKEITWQMRMRLKDKQDEENLLSYEFHDIYIGDDSFSKSEVENTKEVSGEISEDLEFGTPTSGRSWDFLSRSGSPYSASCSSQTSHRREPSVVREAKKRILERLSMVSSNVNGEEEREARRSIGTLGDMLTIPEVKKDQEVFGGVTLENPIPEMDSEEPFLCLPRSRSVPISLSFGGIEPNVVATGSQEADKEKNKKSLSFREKVSSLFSKNKKVARGKLDPSGIPSTNDSLKHQNTAAVSDFNENIDHSALDNPLNCTLQNADEISMPRLMSSSWHMNYMENMPAKDISSIPVIGAPGIFGEPQDQPSPVSVLDGPFLSDNRTLVCSSESFIAASPQALSRSPLIGSFSRSLSWEDPPLEVMSPNSLRLSRLFSKADEDQDSLTFIQKLVCSAGIDREGCMLASPLELDFLEKFSDYQEEGTKLREKRSKEKFLFDAVNEALTELTWTTELMTYPWGRSSSLERKDCESAFSNSAADEIWRVIRNWSILDKYPPGETIERNLLVELILKREVVEAASGDMTRLEAFELTSTVCAMVLEDLIADAAVDLSA</sequence>
<reference evidence="4 5" key="1">
    <citation type="submission" date="2012-08" db="EMBL/GenBank/DDBJ databases">
        <title>Oryza genome evolution.</title>
        <authorList>
            <person name="Wing R.A."/>
        </authorList>
    </citation>
    <scope>NUCLEOTIDE SEQUENCE</scope>
</reference>
<feature type="region of interest" description="Disordered" evidence="1">
    <location>
        <begin position="65"/>
        <end position="98"/>
    </location>
</feature>
<dbReference type="PANTHER" id="PTHR46634:SF1">
    <property type="entry name" value="OS02G0816400 PROTEIN"/>
    <property type="match status" value="1"/>
</dbReference>
<evidence type="ECO:0000256" key="1">
    <source>
        <dbReference type="SAM" id="MobiDB-lite"/>
    </source>
</evidence>
<dbReference type="STRING" id="77586.A0A0D9VMM7"/>
<name>A0A0D9VMM7_9ORYZ</name>
<reference evidence="4 5" key="2">
    <citation type="submission" date="2013-12" db="EMBL/GenBank/DDBJ databases">
        <authorList>
            <person name="Yu Y."/>
            <person name="Lee S."/>
            <person name="de Baynast K."/>
            <person name="Wissotski M."/>
            <person name="Liu L."/>
            <person name="Talag J."/>
            <person name="Goicoechea J."/>
            <person name="Angelova A."/>
            <person name="Jetty R."/>
            <person name="Kudrna D."/>
            <person name="Golser W."/>
            <person name="Rivera L."/>
            <person name="Zhang J."/>
            <person name="Wing R."/>
        </authorList>
    </citation>
    <scope>NUCLEOTIDE SEQUENCE</scope>
</reference>
<accession>A0A0D9VMM7</accession>
<evidence type="ECO:0000313" key="5">
    <source>
        <dbReference type="Proteomes" id="UP000032180"/>
    </source>
</evidence>
<dbReference type="InterPro" id="IPR022212">
    <property type="entry name" value="DUF3741"/>
</dbReference>
<dbReference type="EnsemblPlants" id="LPERR02G30710.2">
    <property type="protein sequence ID" value="LPERR02G30710.2"/>
    <property type="gene ID" value="LPERR02G30710"/>
</dbReference>
<evidence type="ECO:0000259" key="2">
    <source>
        <dbReference type="Pfam" id="PF12552"/>
    </source>
</evidence>
<reference evidence="4" key="3">
    <citation type="submission" date="2015-04" db="UniProtKB">
        <authorList>
            <consortium name="EnsemblPlants"/>
        </authorList>
    </citation>
    <scope>IDENTIFICATION</scope>
</reference>
<dbReference type="Pfam" id="PF14309">
    <property type="entry name" value="DUF4378"/>
    <property type="match status" value="1"/>
</dbReference>
<feature type="region of interest" description="Disordered" evidence="1">
    <location>
        <begin position="343"/>
        <end position="372"/>
    </location>
</feature>
<evidence type="ECO:0000313" key="4">
    <source>
        <dbReference type="EnsemblPlants" id="LPERR02G30710.4"/>
    </source>
</evidence>
<keyword evidence="5" id="KW-1185">Reference proteome</keyword>
<feature type="region of interest" description="Disordered" evidence="1">
    <location>
        <begin position="134"/>
        <end position="204"/>
    </location>
</feature>
<feature type="region of interest" description="Disordered" evidence="1">
    <location>
        <begin position="304"/>
        <end position="325"/>
    </location>
</feature>
<dbReference type="Proteomes" id="UP000032180">
    <property type="component" value="Chromosome 2"/>
</dbReference>
<organism evidence="4 5">
    <name type="scientific">Leersia perrieri</name>
    <dbReference type="NCBI Taxonomy" id="77586"/>
    <lineage>
        <taxon>Eukaryota</taxon>
        <taxon>Viridiplantae</taxon>
        <taxon>Streptophyta</taxon>
        <taxon>Embryophyta</taxon>
        <taxon>Tracheophyta</taxon>
        <taxon>Spermatophyta</taxon>
        <taxon>Magnoliopsida</taxon>
        <taxon>Liliopsida</taxon>
        <taxon>Poales</taxon>
        <taxon>Poaceae</taxon>
        <taxon>BOP clade</taxon>
        <taxon>Oryzoideae</taxon>
        <taxon>Oryzeae</taxon>
        <taxon>Oryzinae</taxon>
        <taxon>Leersia</taxon>
    </lineage>
</organism>
<dbReference type="Gramene" id="LPERR02G30710.4">
    <property type="protein sequence ID" value="LPERR02G30710.4"/>
    <property type="gene ID" value="LPERR02G30710"/>
</dbReference>
<dbReference type="eggNOG" id="ENOG502QQCF">
    <property type="taxonomic scope" value="Eukaryota"/>
</dbReference>
<proteinExistence type="predicted"/>
<dbReference type="EnsemblPlants" id="LPERR02G30710.4">
    <property type="protein sequence ID" value="LPERR02G30710.4"/>
    <property type="gene ID" value="LPERR02G30710"/>
</dbReference>
<feature type="compositionally biased region" description="Polar residues" evidence="1">
    <location>
        <begin position="80"/>
        <end position="93"/>
    </location>
</feature>
<dbReference type="InterPro" id="IPR025486">
    <property type="entry name" value="DUF4378"/>
</dbReference>
<feature type="domain" description="DUF3741" evidence="2">
    <location>
        <begin position="213"/>
        <end position="256"/>
    </location>
</feature>
<dbReference type="EnsemblPlants" id="LPERR02G30710.1">
    <property type="protein sequence ID" value="LPERR02G30710.1"/>
    <property type="gene ID" value="LPERR02G30710"/>
</dbReference>
<dbReference type="Gramene" id="LPERR02G30710.2">
    <property type="protein sequence ID" value="LPERR02G30710.2"/>
    <property type="gene ID" value="LPERR02G30710"/>
</dbReference>
<dbReference type="AlphaFoldDB" id="A0A0D9VMM7"/>
<dbReference type="HOGENOM" id="CLU_016752_0_0_1"/>
<feature type="compositionally biased region" description="Polar residues" evidence="1">
    <location>
        <begin position="184"/>
        <end position="197"/>
    </location>
</feature>
<feature type="compositionally biased region" description="Polar residues" evidence="1">
    <location>
        <begin position="316"/>
        <end position="325"/>
    </location>
</feature>
<dbReference type="Pfam" id="PF12552">
    <property type="entry name" value="DUF3741"/>
    <property type="match status" value="1"/>
</dbReference>
<feature type="compositionally biased region" description="Basic and acidic residues" evidence="1">
    <location>
        <begin position="136"/>
        <end position="149"/>
    </location>
</feature>
<dbReference type="Gramene" id="LPERR02G30710.1">
    <property type="protein sequence ID" value="LPERR02G30710.1"/>
    <property type="gene ID" value="LPERR02G30710"/>
</dbReference>
<evidence type="ECO:0000259" key="3">
    <source>
        <dbReference type="Pfam" id="PF14309"/>
    </source>
</evidence>
<protein>
    <recommendedName>
        <fullName evidence="6">DUF3741 domain-containing protein</fullName>
    </recommendedName>
</protein>
<dbReference type="PANTHER" id="PTHR46634">
    <property type="entry name" value="M REDUCTASE II SUBUNIT GAMMA, PUTATIVE (DUF3741)-RELATED"/>
    <property type="match status" value="1"/>
</dbReference>
<dbReference type="Gramene" id="LPERR02G30710.3">
    <property type="protein sequence ID" value="LPERR02G30710.3"/>
    <property type="gene ID" value="LPERR02G30710"/>
</dbReference>
<dbReference type="EnsemblPlants" id="LPERR02G30710.3">
    <property type="protein sequence ID" value="LPERR02G30710.3"/>
    <property type="gene ID" value="LPERR02G30710"/>
</dbReference>